<dbReference type="EC" id="2.7.13.3" evidence="3"/>
<comment type="function">
    <text evidence="13">May play the central regulatory role in sporulation. It may be an element of the effector pathway responsible for the activation of sporulation genes in response to nutritional stress. Spo0A may act in concert with spo0H (a sigma factor) to control the expression of some genes that are critical to the sporulation process.</text>
</comment>
<dbReference type="CDD" id="cd17546">
    <property type="entry name" value="REC_hyHK_CKI1_RcsC-like"/>
    <property type="match status" value="2"/>
</dbReference>
<dbReference type="InterPro" id="IPR003594">
    <property type="entry name" value="HATPase_dom"/>
</dbReference>
<dbReference type="AlphaFoldDB" id="A0AAW5C3X9"/>
<evidence type="ECO:0000256" key="11">
    <source>
        <dbReference type="ARBA" id="ARBA00023012"/>
    </source>
</evidence>
<dbReference type="InterPro" id="IPR011006">
    <property type="entry name" value="CheY-like_superfamily"/>
</dbReference>
<dbReference type="GO" id="GO:0000155">
    <property type="term" value="F:phosphorelay sensor kinase activity"/>
    <property type="evidence" value="ECO:0007669"/>
    <property type="project" value="InterPro"/>
</dbReference>
<dbReference type="PROSITE" id="PS50109">
    <property type="entry name" value="HIS_KIN"/>
    <property type="match status" value="1"/>
</dbReference>
<evidence type="ECO:0000259" key="17">
    <source>
        <dbReference type="PROSITE" id="PS50110"/>
    </source>
</evidence>
<sequence>MENSKKKNPTTRFLIGSFIGLLIFSIIMFSLLGIYMGRKSKNAVYEIGKIYMSGMNEQMSRHFETVIKLRFNQVSGIVSVVPTDTDDKDTLYEELIYRAQVREFDYLALCSAEGDFQTLYGQSIQPLNPKPFVEALRQGEQRVAVGVDSAGNEVVLFGVDAAYPMHNGQRSTGLIAAVPLEYITDFLSLEDEGQLMYYHIIRPDGSFVIQNPNSELWYFFEQLQNQPDLAANESSSGNPVKALGAALKNHQEYAATLDVNGEERQVYGISLPYSEWYLVSVMPYSILDHVINNLDSQRMFMTLLSCASILIILTLIFLRYFSITRSQVHELEKARQAALEANKAKSEFLANMSHDIRTPMNAIVGMTAIATAHIDDRKQVRNCLRKITLSSKHLLGLINDVLDMSKIESGKLTLTTEQISLKEVVEGIVNIMQPQVKTKKQTFDIHVENIFTENVWCDGIRLNQVLLNLLSNATKYTPEGGSIQLSLSEEASPKGEGHVRIHIKVKDNGIGMSPDFLKRIYESYSRADGARIHKTEGAGLGMAITKYIVDAMEGTIDIQSEPDKGTEFLLMFDFEKAAAMEMDMVLPSWNMLVVDDDELLCKTAMEALKSIGIKAEWTLSGEKAIELVNQRHKKRDDYQIILLDWKLPGMNGIQVAKEIRRNLGDDVPILLISAYDWSEFEAEAREAGISGFISKPLFKSTLYHALRQYMDSETEHDQTSDQDINLSGRRILLAEDNELNWEVARELLSDLGVELDWAEDGRICVDKFQTSPQGYYDIILMDIRMPHMTGYEATQAIRGLDHPDALSVPIIAMSADAFSDDIQHCLDCGMNAHIAKPIDIMELTRLLKRYFV</sequence>
<dbReference type="Gene3D" id="3.30.565.10">
    <property type="entry name" value="Histidine kinase-like ATPase, C-terminal domain"/>
    <property type="match status" value="1"/>
</dbReference>
<dbReference type="SUPFAM" id="SSF47384">
    <property type="entry name" value="Homodimeric domain of signal transducing histidine kinase"/>
    <property type="match status" value="1"/>
</dbReference>
<keyword evidence="8" id="KW-0547">Nucleotide-binding</keyword>
<proteinExistence type="predicted"/>
<evidence type="ECO:0000256" key="4">
    <source>
        <dbReference type="ARBA" id="ARBA00018672"/>
    </source>
</evidence>
<dbReference type="GO" id="GO:0005524">
    <property type="term" value="F:ATP binding"/>
    <property type="evidence" value="ECO:0007669"/>
    <property type="project" value="UniProtKB-KW"/>
</dbReference>
<evidence type="ECO:0000256" key="2">
    <source>
        <dbReference type="ARBA" id="ARBA00004236"/>
    </source>
</evidence>
<evidence type="ECO:0000256" key="9">
    <source>
        <dbReference type="ARBA" id="ARBA00022777"/>
    </source>
</evidence>
<dbReference type="PROSITE" id="PS50110">
    <property type="entry name" value="RESPONSE_REGULATORY"/>
    <property type="match status" value="2"/>
</dbReference>
<dbReference type="Pfam" id="PF00512">
    <property type="entry name" value="HisKA"/>
    <property type="match status" value="1"/>
</dbReference>
<keyword evidence="11" id="KW-0902">Two-component regulatory system</keyword>
<dbReference type="Proteomes" id="UP001299608">
    <property type="component" value="Unassembled WGS sequence"/>
</dbReference>
<feature type="modified residue" description="4-aspartylphosphate" evidence="14">
    <location>
        <position position="782"/>
    </location>
</feature>
<dbReference type="Gene3D" id="1.10.287.130">
    <property type="match status" value="1"/>
</dbReference>
<keyword evidence="15" id="KW-0812">Transmembrane</keyword>
<keyword evidence="6 14" id="KW-0597">Phosphoprotein</keyword>
<dbReference type="RefSeq" id="WP_165642368.1">
    <property type="nucleotide sequence ID" value="NZ_JAAITT010000024.1"/>
</dbReference>
<feature type="transmembrane region" description="Helical" evidence="15">
    <location>
        <begin position="12"/>
        <end position="35"/>
    </location>
</feature>
<evidence type="ECO:0000256" key="7">
    <source>
        <dbReference type="ARBA" id="ARBA00022679"/>
    </source>
</evidence>
<organism evidence="18 21">
    <name type="scientific">Enterocloster aldenensis</name>
    <dbReference type="NCBI Taxonomy" id="358742"/>
    <lineage>
        <taxon>Bacteria</taxon>
        <taxon>Bacillati</taxon>
        <taxon>Bacillota</taxon>
        <taxon>Clostridia</taxon>
        <taxon>Lachnospirales</taxon>
        <taxon>Lachnospiraceae</taxon>
        <taxon>Enterocloster</taxon>
    </lineage>
</organism>
<evidence type="ECO:0000256" key="15">
    <source>
        <dbReference type="SAM" id="Phobius"/>
    </source>
</evidence>
<dbReference type="Proteomes" id="UP000669239">
    <property type="component" value="Unassembled WGS sequence"/>
</dbReference>
<dbReference type="PANTHER" id="PTHR45339">
    <property type="entry name" value="HYBRID SIGNAL TRANSDUCTION HISTIDINE KINASE J"/>
    <property type="match status" value="1"/>
</dbReference>
<keyword evidence="10" id="KW-0067">ATP-binding</keyword>
<dbReference type="EMBL" id="JAKNGE010000022">
    <property type="protein sequence ID" value="MCG4747211.1"/>
    <property type="molecule type" value="Genomic_DNA"/>
</dbReference>
<keyword evidence="15" id="KW-1133">Transmembrane helix</keyword>
<feature type="transmembrane region" description="Helical" evidence="15">
    <location>
        <begin position="300"/>
        <end position="321"/>
    </location>
</feature>
<dbReference type="PANTHER" id="PTHR45339:SF1">
    <property type="entry name" value="HYBRID SIGNAL TRANSDUCTION HISTIDINE KINASE J"/>
    <property type="match status" value="1"/>
</dbReference>
<name>A0AAW5C3X9_9FIRM</name>
<comment type="catalytic activity">
    <reaction evidence="1">
        <text>ATP + protein L-histidine = ADP + protein N-phospho-L-histidine.</text>
        <dbReference type="EC" id="2.7.13.3"/>
    </reaction>
</comment>
<dbReference type="Pfam" id="PF00072">
    <property type="entry name" value="Response_reg"/>
    <property type="match status" value="2"/>
</dbReference>
<evidence type="ECO:0000313" key="21">
    <source>
        <dbReference type="Proteomes" id="UP001299608"/>
    </source>
</evidence>
<keyword evidence="7" id="KW-0808">Transferase</keyword>
<dbReference type="SUPFAM" id="SSF55874">
    <property type="entry name" value="ATPase domain of HSP90 chaperone/DNA topoisomerase II/histidine kinase"/>
    <property type="match status" value="1"/>
</dbReference>
<dbReference type="InterPro" id="IPR036890">
    <property type="entry name" value="HATPase_C_sf"/>
</dbReference>
<keyword evidence="12 15" id="KW-0472">Membrane</keyword>
<keyword evidence="9" id="KW-0418">Kinase</keyword>
<dbReference type="InterPro" id="IPR005467">
    <property type="entry name" value="His_kinase_dom"/>
</dbReference>
<feature type="domain" description="Response regulatory" evidence="17">
    <location>
        <begin position="730"/>
        <end position="851"/>
    </location>
</feature>
<keyword evidence="20" id="KW-1185">Reference proteome</keyword>
<feature type="modified residue" description="4-aspartylphosphate" evidence="14">
    <location>
        <position position="644"/>
    </location>
</feature>
<dbReference type="SMART" id="SM00448">
    <property type="entry name" value="REC"/>
    <property type="match status" value="2"/>
</dbReference>
<evidence type="ECO:0000259" key="16">
    <source>
        <dbReference type="PROSITE" id="PS50109"/>
    </source>
</evidence>
<evidence type="ECO:0000256" key="13">
    <source>
        <dbReference type="ARBA" id="ARBA00024867"/>
    </source>
</evidence>
<evidence type="ECO:0000256" key="6">
    <source>
        <dbReference type="ARBA" id="ARBA00022553"/>
    </source>
</evidence>
<evidence type="ECO:0000313" key="18">
    <source>
        <dbReference type="EMBL" id="MCG4747211.1"/>
    </source>
</evidence>
<gene>
    <name evidence="19" type="ORF">G5B36_16650</name>
    <name evidence="18" type="ORF">L0N08_17445</name>
</gene>
<dbReference type="InterPro" id="IPR036097">
    <property type="entry name" value="HisK_dim/P_sf"/>
</dbReference>
<evidence type="ECO:0000256" key="5">
    <source>
        <dbReference type="ARBA" id="ARBA00022475"/>
    </source>
</evidence>
<evidence type="ECO:0000256" key="1">
    <source>
        <dbReference type="ARBA" id="ARBA00000085"/>
    </source>
</evidence>
<dbReference type="InterPro" id="IPR003661">
    <property type="entry name" value="HisK_dim/P_dom"/>
</dbReference>
<evidence type="ECO:0000256" key="3">
    <source>
        <dbReference type="ARBA" id="ARBA00012438"/>
    </source>
</evidence>
<dbReference type="InterPro" id="IPR001789">
    <property type="entry name" value="Sig_transdc_resp-reg_receiver"/>
</dbReference>
<comment type="subcellular location">
    <subcellularLocation>
        <location evidence="2">Cell membrane</location>
    </subcellularLocation>
</comment>
<evidence type="ECO:0000256" key="8">
    <source>
        <dbReference type="ARBA" id="ARBA00022741"/>
    </source>
</evidence>
<dbReference type="FunFam" id="3.30.565.10:FF:000023">
    <property type="entry name" value="PAS domain-containing sensor histidine kinase"/>
    <property type="match status" value="1"/>
</dbReference>
<evidence type="ECO:0000256" key="14">
    <source>
        <dbReference type="PROSITE-ProRule" id="PRU00169"/>
    </source>
</evidence>
<dbReference type="EMBL" id="JAAITT010000024">
    <property type="protein sequence ID" value="NSJ50319.1"/>
    <property type="molecule type" value="Genomic_DNA"/>
</dbReference>
<comment type="caution">
    <text evidence="18">The sequence shown here is derived from an EMBL/GenBank/DDBJ whole genome shotgun (WGS) entry which is preliminary data.</text>
</comment>
<reference evidence="19 20" key="1">
    <citation type="journal article" date="2020" name="Cell Host Microbe">
        <title>Functional and Genomic Variation between Human-Derived Isolates of Lachnospiraceae Reveals Inter- and Intra-Species Diversity.</title>
        <authorList>
            <person name="Sorbara M.T."/>
            <person name="Littmann E.R."/>
            <person name="Fontana E."/>
            <person name="Moody T.U."/>
            <person name="Kohout C.E."/>
            <person name="Gjonbalaj M."/>
            <person name="Eaton V."/>
            <person name="Seok R."/>
            <person name="Leiner I.M."/>
            <person name="Pamer E.G."/>
        </authorList>
    </citation>
    <scope>NUCLEOTIDE SEQUENCE [LARGE SCALE GENOMIC DNA]</scope>
    <source>
        <strain evidence="19 20">MSK.1.17</strain>
    </source>
</reference>
<protein>
    <recommendedName>
        <fullName evidence="4">Stage 0 sporulation protein A homolog</fullName>
        <ecNumber evidence="3">2.7.13.3</ecNumber>
    </recommendedName>
</protein>
<dbReference type="SMART" id="SM00388">
    <property type="entry name" value="HisKA"/>
    <property type="match status" value="1"/>
</dbReference>
<dbReference type="GO" id="GO:0005886">
    <property type="term" value="C:plasma membrane"/>
    <property type="evidence" value="ECO:0007669"/>
    <property type="project" value="UniProtKB-SubCell"/>
</dbReference>
<dbReference type="InterPro" id="IPR004358">
    <property type="entry name" value="Sig_transdc_His_kin-like_C"/>
</dbReference>
<accession>A0AAW5C3X9</accession>
<dbReference type="CDD" id="cd00082">
    <property type="entry name" value="HisKA"/>
    <property type="match status" value="1"/>
</dbReference>
<feature type="domain" description="Response regulatory" evidence="17">
    <location>
        <begin position="590"/>
        <end position="710"/>
    </location>
</feature>
<reference evidence="18" key="3">
    <citation type="submission" date="2022-01" db="EMBL/GenBank/DDBJ databases">
        <title>Collection of gut derived symbiotic bacterial strains cultured from healthy donors.</title>
        <authorList>
            <person name="Lin H."/>
            <person name="Kohout C."/>
            <person name="Waligurski E."/>
            <person name="Pamer E.G."/>
        </authorList>
    </citation>
    <scope>NUCLEOTIDE SEQUENCE</scope>
    <source>
        <strain evidence="18">DFI.6.55</strain>
    </source>
</reference>
<evidence type="ECO:0000256" key="10">
    <source>
        <dbReference type="ARBA" id="ARBA00022840"/>
    </source>
</evidence>
<feature type="domain" description="Histidine kinase" evidence="16">
    <location>
        <begin position="351"/>
        <end position="576"/>
    </location>
</feature>
<dbReference type="PRINTS" id="PR00344">
    <property type="entry name" value="BCTRLSENSOR"/>
</dbReference>
<evidence type="ECO:0000313" key="20">
    <source>
        <dbReference type="Proteomes" id="UP000669239"/>
    </source>
</evidence>
<evidence type="ECO:0000313" key="19">
    <source>
        <dbReference type="EMBL" id="NSJ50319.1"/>
    </source>
</evidence>
<reference evidence="19" key="2">
    <citation type="submission" date="2020-02" db="EMBL/GenBank/DDBJ databases">
        <authorList>
            <person name="Littmann E."/>
            <person name="Sorbara M."/>
        </authorList>
    </citation>
    <scope>NUCLEOTIDE SEQUENCE</scope>
    <source>
        <strain evidence="19">MSK.1.17</strain>
    </source>
</reference>
<dbReference type="Gene3D" id="3.40.50.2300">
    <property type="match status" value="2"/>
</dbReference>
<dbReference type="Pfam" id="PF02518">
    <property type="entry name" value="HATPase_c"/>
    <property type="match status" value="1"/>
</dbReference>
<keyword evidence="5" id="KW-1003">Cell membrane</keyword>
<dbReference type="SUPFAM" id="SSF52172">
    <property type="entry name" value="CheY-like"/>
    <property type="match status" value="2"/>
</dbReference>
<evidence type="ECO:0000256" key="12">
    <source>
        <dbReference type="ARBA" id="ARBA00023136"/>
    </source>
</evidence>
<dbReference type="SMART" id="SM00387">
    <property type="entry name" value="HATPase_c"/>
    <property type="match status" value="1"/>
</dbReference>